<feature type="transmembrane region" description="Helical" evidence="6">
    <location>
        <begin position="246"/>
        <end position="265"/>
    </location>
</feature>
<dbReference type="GO" id="GO:0043190">
    <property type="term" value="C:ATP-binding cassette (ABC) transporter complex"/>
    <property type="evidence" value="ECO:0007669"/>
    <property type="project" value="InterPro"/>
</dbReference>
<dbReference type="RefSeq" id="WP_179463683.1">
    <property type="nucleotide sequence ID" value="NZ_JACBZX010000001.1"/>
</dbReference>
<gene>
    <name evidence="8" type="ORF">BJY28_002970</name>
</gene>
<dbReference type="InterPro" id="IPR047817">
    <property type="entry name" value="ABC2_TM_bact-type"/>
</dbReference>
<dbReference type="Pfam" id="PF01061">
    <property type="entry name" value="ABC2_membrane"/>
    <property type="match status" value="1"/>
</dbReference>
<evidence type="ECO:0000259" key="7">
    <source>
        <dbReference type="PROSITE" id="PS51012"/>
    </source>
</evidence>
<evidence type="ECO:0000313" key="8">
    <source>
        <dbReference type="EMBL" id="NYG38501.1"/>
    </source>
</evidence>
<feature type="transmembrane region" description="Helical" evidence="6">
    <location>
        <begin position="128"/>
        <end position="152"/>
    </location>
</feature>
<keyword evidence="6" id="KW-0813">Transport</keyword>
<comment type="caution">
    <text evidence="6">Lacks conserved residue(s) required for the propagation of feature annotation.</text>
</comment>
<dbReference type="EMBL" id="JACBZX010000001">
    <property type="protein sequence ID" value="NYG38501.1"/>
    <property type="molecule type" value="Genomic_DNA"/>
</dbReference>
<dbReference type="Proteomes" id="UP000592181">
    <property type="component" value="Unassembled WGS sequence"/>
</dbReference>
<keyword evidence="3 6" id="KW-1133">Transmembrane helix</keyword>
<accession>A0A852XJK1</accession>
<feature type="domain" description="ABC transmembrane type-2" evidence="7">
    <location>
        <begin position="38"/>
        <end position="268"/>
    </location>
</feature>
<protein>
    <recommendedName>
        <fullName evidence="6">Transport permease protein</fullName>
    </recommendedName>
</protein>
<dbReference type="InterPro" id="IPR051784">
    <property type="entry name" value="Nod_factor_ABC_transporter"/>
</dbReference>
<keyword evidence="4 6" id="KW-0472">Membrane</keyword>
<evidence type="ECO:0000256" key="4">
    <source>
        <dbReference type="ARBA" id="ARBA00023136"/>
    </source>
</evidence>
<dbReference type="PIRSF" id="PIRSF006648">
    <property type="entry name" value="DrrB"/>
    <property type="match status" value="1"/>
</dbReference>
<proteinExistence type="inferred from homology"/>
<comment type="subcellular location">
    <subcellularLocation>
        <location evidence="6">Cell membrane</location>
        <topology evidence="6">Multi-pass membrane protein</topology>
    </subcellularLocation>
    <subcellularLocation>
        <location evidence="1">Membrane</location>
        <topology evidence="1">Multi-pass membrane protein</topology>
    </subcellularLocation>
</comment>
<keyword evidence="6" id="KW-1003">Cell membrane</keyword>
<dbReference type="InterPro" id="IPR013525">
    <property type="entry name" value="ABC2_TM"/>
</dbReference>
<dbReference type="PRINTS" id="PR00164">
    <property type="entry name" value="ABC2TRNSPORT"/>
</dbReference>
<feature type="transmembrane region" description="Helical" evidence="6">
    <location>
        <begin position="37"/>
        <end position="62"/>
    </location>
</feature>
<keyword evidence="5" id="KW-0046">Antibiotic resistance</keyword>
<feature type="transmembrane region" description="Helical" evidence="6">
    <location>
        <begin position="158"/>
        <end position="181"/>
    </location>
</feature>
<keyword evidence="9" id="KW-1185">Reference proteome</keyword>
<evidence type="ECO:0000256" key="6">
    <source>
        <dbReference type="RuleBase" id="RU361157"/>
    </source>
</evidence>
<feature type="transmembrane region" description="Helical" evidence="6">
    <location>
        <begin position="193"/>
        <end position="211"/>
    </location>
</feature>
<evidence type="ECO:0000256" key="3">
    <source>
        <dbReference type="ARBA" id="ARBA00022989"/>
    </source>
</evidence>
<dbReference type="AlphaFoldDB" id="A0A852XJK1"/>
<dbReference type="GO" id="GO:0140359">
    <property type="term" value="F:ABC-type transporter activity"/>
    <property type="evidence" value="ECO:0007669"/>
    <property type="project" value="InterPro"/>
</dbReference>
<keyword evidence="2 6" id="KW-0812">Transmembrane</keyword>
<dbReference type="InterPro" id="IPR000412">
    <property type="entry name" value="ABC_2_transport"/>
</dbReference>
<evidence type="ECO:0000313" key="9">
    <source>
        <dbReference type="Proteomes" id="UP000592181"/>
    </source>
</evidence>
<comment type="caution">
    <text evidence="8">The sequence shown here is derived from an EMBL/GenBank/DDBJ whole genome shotgun (WGS) entry which is preliminary data.</text>
</comment>
<evidence type="ECO:0000256" key="5">
    <source>
        <dbReference type="ARBA" id="ARBA00023251"/>
    </source>
</evidence>
<dbReference type="PANTHER" id="PTHR43229">
    <property type="entry name" value="NODULATION PROTEIN J"/>
    <property type="match status" value="1"/>
</dbReference>
<dbReference type="PANTHER" id="PTHR43229:SF2">
    <property type="entry name" value="NODULATION PROTEIN J"/>
    <property type="match status" value="1"/>
</dbReference>
<comment type="similarity">
    <text evidence="6">Belongs to the ABC-2 integral membrane protein family.</text>
</comment>
<evidence type="ECO:0000256" key="1">
    <source>
        <dbReference type="ARBA" id="ARBA00004141"/>
    </source>
</evidence>
<reference evidence="8 9" key="1">
    <citation type="submission" date="2020-07" db="EMBL/GenBank/DDBJ databases">
        <title>Sequencing the genomes of 1000 actinobacteria strains.</title>
        <authorList>
            <person name="Klenk H.-P."/>
        </authorList>
    </citation>
    <scope>NUCLEOTIDE SEQUENCE [LARGE SCALE GENOMIC DNA]</scope>
    <source>
        <strain evidence="8 9">DSM 24723</strain>
    </source>
</reference>
<dbReference type="GO" id="GO:0046677">
    <property type="term" value="P:response to antibiotic"/>
    <property type="evidence" value="ECO:0007669"/>
    <property type="project" value="UniProtKB-KW"/>
</dbReference>
<dbReference type="PROSITE" id="PS51012">
    <property type="entry name" value="ABC_TM2"/>
    <property type="match status" value="1"/>
</dbReference>
<evidence type="ECO:0000256" key="2">
    <source>
        <dbReference type="ARBA" id="ARBA00022692"/>
    </source>
</evidence>
<organism evidence="8 9">
    <name type="scientific">Janibacter alkaliphilus</name>
    <dbReference type="NCBI Taxonomy" id="1069963"/>
    <lineage>
        <taxon>Bacteria</taxon>
        <taxon>Bacillati</taxon>
        <taxon>Actinomycetota</taxon>
        <taxon>Actinomycetes</taxon>
        <taxon>Micrococcales</taxon>
        <taxon>Intrasporangiaceae</taxon>
        <taxon>Janibacter</taxon>
    </lineage>
</organism>
<name>A0A852XJK1_9MICO</name>
<sequence>MSAPARTRPPVGAALSPGLWLWRSVLARNVTTFRRQWPIFVSGFAEPVFYLFSIGLGVGALVPLVTTDSGRQVDYALFVAPALLAVSAMNGAVMDSTFGVFFKLRYARIYDSMLATPLRPRDIAVGEVAWSLVRGGTYALAFYLVAVLAGIIDPLASPWSLLCVPAAVFTGLAFSGMGMFATTYLRSWTDFDLIFLVVQPLFMLSATFFPLSTYPGWLQPVVQLSPLYHGVALERALVLGEVGPGLLVHVAVLTALGGLGAWGAARRLDGLLRS</sequence>